<evidence type="ECO:0000313" key="3">
    <source>
        <dbReference type="Proteomes" id="UP000039865"/>
    </source>
</evidence>
<feature type="region of interest" description="Disordered" evidence="1">
    <location>
        <begin position="523"/>
        <end position="557"/>
    </location>
</feature>
<feature type="region of interest" description="Disordered" evidence="1">
    <location>
        <begin position="314"/>
        <end position="336"/>
    </location>
</feature>
<dbReference type="OrthoDB" id="286516at2759"/>
<gene>
    <name evidence="2" type="primary">Contig333.g365</name>
    <name evidence="2" type="ORF">STYLEM_11868</name>
</gene>
<dbReference type="AlphaFoldDB" id="A0A078APH0"/>
<feature type="compositionally biased region" description="Polar residues" evidence="1">
    <location>
        <begin position="542"/>
        <end position="553"/>
    </location>
</feature>
<name>A0A078APH0_STYLE</name>
<accession>A0A078APH0</accession>
<reference evidence="2 3" key="1">
    <citation type="submission" date="2014-06" db="EMBL/GenBank/DDBJ databases">
        <authorList>
            <person name="Swart Estienne"/>
        </authorList>
    </citation>
    <scope>NUCLEOTIDE SEQUENCE [LARGE SCALE GENOMIC DNA]</scope>
    <source>
        <strain evidence="2 3">130c</strain>
    </source>
</reference>
<dbReference type="Proteomes" id="UP000039865">
    <property type="component" value="Unassembled WGS sequence"/>
</dbReference>
<feature type="region of interest" description="Disordered" evidence="1">
    <location>
        <begin position="473"/>
        <end position="504"/>
    </location>
</feature>
<evidence type="ECO:0000256" key="1">
    <source>
        <dbReference type="SAM" id="MobiDB-lite"/>
    </source>
</evidence>
<feature type="region of interest" description="Disordered" evidence="1">
    <location>
        <begin position="128"/>
        <end position="240"/>
    </location>
</feature>
<feature type="compositionally biased region" description="Low complexity" evidence="1">
    <location>
        <begin position="180"/>
        <end position="210"/>
    </location>
</feature>
<protein>
    <submittedName>
        <fullName evidence="2">Uncharacterized protein</fullName>
    </submittedName>
</protein>
<keyword evidence="3" id="KW-1185">Reference proteome</keyword>
<dbReference type="OMA" id="QYDINEE"/>
<feature type="compositionally biased region" description="Basic residues" evidence="1">
    <location>
        <begin position="529"/>
        <end position="538"/>
    </location>
</feature>
<evidence type="ECO:0000313" key="2">
    <source>
        <dbReference type="EMBL" id="CDW82833.1"/>
    </source>
</evidence>
<dbReference type="PANTHER" id="PTHR24330:SF19">
    <property type="entry name" value="MEDIATOR OF RNA POLYMERASE II TRANSCRIPTION SUBUNIT 29"/>
    <property type="match status" value="1"/>
</dbReference>
<sequence length="593" mass="67780">MSIYNGFGTRQQEGSYNKALYNTIFLLQLRIFKLFKGEKFDDIKFGKVLTKLYARLFTMEQVKYLPPKYSYALKDLAEYLGIFEITEDQIKKRGGGEFSDTSSNISYVTQSAFKPKKSQLDVIREHITLKEEEEDDDQTGEKKRFDSQLSMNNNQNNNNSTMNSSMISNGAQIVGGQHPGMMNSQQQQQQQQMQMQRQQQEQPNNGGQSSRNKVGHRNKSSKNSVNGQNYPPNDQMVQMNKQGYPPQKIQARSLPPQYPIETIAQVKLPNGAQQNPQVLDQEENPINNNMRINDDRTTIHNNIIININNTSNNNVALPERRKSPSMQSDRGVSSNRMKDLSGVQVQLANEKAKMRKTDTEFNSSVQSIKNQQQQQFQQQQLQQQQYSMEHSREYSQPNIKKYPRMASVIQNAGQRSITVKKRLPAQHQYQQHPKGYNSLTYASQDEAEGPNIMDLTNIDDGASSAKMDNSILSNGYYSQQDPRKNFSNSTLGSPAKQNEVNSNNISFERKSTGQHTNNSMAAIYQQKPIPRKAQKGNRQKSDNFSNSQNQSLQKEMAYQQQMAQQSYLINQSAYAAYQQKFVGPKINKFVVNR</sequence>
<dbReference type="InterPro" id="IPR052145">
    <property type="entry name" value="Mediator/Homeobox_domain"/>
</dbReference>
<feature type="compositionally biased region" description="Low complexity" evidence="1">
    <location>
        <begin position="150"/>
        <end position="169"/>
    </location>
</feature>
<feature type="compositionally biased region" description="Polar residues" evidence="1">
    <location>
        <begin position="324"/>
        <end position="335"/>
    </location>
</feature>
<proteinExistence type="predicted"/>
<feature type="compositionally biased region" description="Polar residues" evidence="1">
    <location>
        <begin position="221"/>
        <end position="240"/>
    </location>
</feature>
<dbReference type="PANTHER" id="PTHR24330">
    <property type="entry name" value="HOMEOBOX PROTEIN BARH-LIKE"/>
    <property type="match status" value="1"/>
</dbReference>
<dbReference type="EMBL" id="CCKQ01011291">
    <property type="protein sequence ID" value="CDW82833.1"/>
    <property type="molecule type" value="Genomic_DNA"/>
</dbReference>
<dbReference type="InParanoid" id="A0A078APH0"/>
<organism evidence="2 3">
    <name type="scientific">Stylonychia lemnae</name>
    <name type="common">Ciliate</name>
    <dbReference type="NCBI Taxonomy" id="5949"/>
    <lineage>
        <taxon>Eukaryota</taxon>
        <taxon>Sar</taxon>
        <taxon>Alveolata</taxon>
        <taxon>Ciliophora</taxon>
        <taxon>Intramacronucleata</taxon>
        <taxon>Spirotrichea</taxon>
        <taxon>Stichotrichia</taxon>
        <taxon>Sporadotrichida</taxon>
        <taxon>Oxytrichidae</taxon>
        <taxon>Stylonychinae</taxon>
        <taxon>Stylonychia</taxon>
    </lineage>
</organism>